<proteinExistence type="predicted"/>
<gene>
    <name evidence="2" type="ORF">GCM10010833_14450</name>
</gene>
<dbReference type="Gene3D" id="1.25.40.10">
    <property type="entry name" value="Tetratricopeptide repeat domain"/>
    <property type="match status" value="1"/>
</dbReference>
<evidence type="ECO:0000313" key="3">
    <source>
        <dbReference type="Proteomes" id="UP000614261"/>
    </source>
</evidence>
<accession>A0ABQ1J5V0</accession>
<keyword evidence="3" id="KW-1185">Reference proteome</keyword>
<feature type="chain" id="PRO_5046022949" description="Tetratricopeptide repeat protein" evidence="1">
    <location>
        <begin position="25"/>
        <end position="444"/>
    </location>
</feature>
<dbReference type="RefSeq" id="WP_188513695.1">
    <property type="nucleotide sequence ID" value="NZ_BMGD01000002.1"/>
</dbReference>
<evidence type="ECO:0000313" key="2">
    <source>
        <dbReference type="EMBL" id="GGB60672.1"/>
    </source>
</evidence>
<feature type="signal peptide" evidence="1">
    <location>
        <begin position="1"/>
        <end position="24"/>
    </location>
</feature>
<evidence type="ECO:0000256" key="1">
    <source>
        <dbReference type="SAM" id="SignalP"/>
    </source>
</evidence>
<name>A0ABQ1J5V0_9SPHN</name>
<organism evidence="2 3">
    <name type="scientific">Blastomonas aquatica</name>
    <dbReference type="NCBI Taxonomy" id="1510276"/>
    <lineage>
        <taxon>Bacteria</taxon>
        <taxon>Pseudomonadati</taxon>
        <taxon>Pseudomonadota</taxon>
        <taxon>Alphaproteobacteria</taxon>
        <taxon>Sphingomonadales</taxon>
        <taxon>Sphingomonadaceae</taxon>
        <taxon>Blastomonas</taxon>
    </lineage>
</organism>
<sequence length="444" mass="46931">MRRISRFPMALVLALAATTAVSLALPVDAAYAQKKSKKGKDEAPQLELSPAFRTPFSESQTAFGANDFATAEAKLNEAAAVAASPDEKYLTAKMTLQIGLKTENEAMQTKGIEDALASGKATAAETQTFNSFIGERALVAKDFGRARTHLTAAVEGGQNNPVNLFQLAEAHFGEAIEKSGGRSIDAANSPLAAQGLPYLQRAVEAQLAGDKQYAPSWAKRGFQIARATKTDSAVWAQLLMRADTGNGAWNEVVRAMQSDNRGFTTEQSLDAMRLLRMAGGLSSANDYREYIESAGAARRPTEVLALIEEGKAAGVISSSDAYFKEQATLAGNSRAEYVATLPDSVRDSRGKATATVTLATADALLANKQYAEAEELAALALTKNVEDKERAMMVQAISQVAQGKYEPARQTLGGVTGARAPIAQLWTVYIDQKSGGGAAAAPAA</sequence>
<reference evidence="3" key="1">
    <citation type="journal article" date="2019" name="Int. J. Syst. Evol. Microbiol.">
        <title>The Global Catalogue of Microorganisms (GCM) 10K type strain sequencing project: providing services to taxonomists for standard genome sequencing and annotation.</title>
        <authorList>
            <consortium name="The Broad Institute Genomics Platform"/>
            <consortium name="The Broad Institute Genome Sequencing Center for Infectious Disease"/>
            <person name="Wu L."/>
            <person name="Ma J."/>
        </authorList>
    </citation>
    <scope>NUCLEOTIDE SEQUENCE [LARGE SCALE GENOMIC DNA]</scope>
    <source>
        <strain evidence="3">CGMCC 1.12851</strain>
    </source>
</reference>
<dbReference type="Proteomes" id="UP000614261">
    <property type="component" value="Unassembled WGS sequence"/>
</dbReference>
<comment type="caution">
    <text evidence="2">The sequence shown here is derived from an EMBL/GenBank/DDBJ whole genome shotgun (WGS) entry which is preliminary data.</text>
</comment>
<keyword evidence="1" id="KW-0732">Signal</keyword>
<dbReference type="EMBL" id="BMGD01000002">
    <property type="protein sequence ID" value="GGB60672.1"/>
    <property type="molecule type" value="Genomic_DNA"/>
</dbReference>
<evidence type="ECO:0008006" key="4">
    <source>
        <dbReference type="Google" id="ProtNLM"/>
    </source>
</evidence>
<protein>
    <recommendedName>
        <fullName evidence="4">Tetratricopeptide repeat protein</fullName>
    </recommendedName>
</protein>
<dbReference type="InterPro" id="IPR011990">
    <property type="entry name" value="TPR-like_helical_dom_sf"/>
</dbReference>